<organism evidence="4 5">
    <name type="scientific">Castilleja foliolosa</name>
    <dbReference type="NCBI Taxonomy" id="1961234"/>
    <lineage>
        <taxon>Eukaryota</taxon>
        <taxon>Viridiplantae</taxon>
        <taxon>Streptophyta</taxon>
        <taxon>Embryophyta</taxon>
        <taxon>Tracheophyta</taxon>
        <taxon>Spermatophyta</taxon>
        <taxon>Magnoliopsida</taxon>
        <taxon>eudicotyledons</taxon>
        <taxon>Gunneridae</taxon>
        <taxon>Pentapetalae</taxon>
        <taxon>asterids</taxon>
        <taxon>lamiids</taxon>
        <taxon>Lamiales</taxon>
        <taxon>Orobanchaceae</taxon>
        <taxon>Pedicularideae</taxon>
        <taxon>Castillejinae</taxon>
        <taxon>Castilleja</taxon>
    </lineage>
</organism>
<dbReference type="Proteomes" id="UP001632038">
    <property type="component" value="Unassembled WGS sequence"/>
</dbReference>
<evidence type="ECO:0000256" key="2">
    <source>
        <dbReference type="ARBA" id="ARBA00023054"/>
    </source>
</evidence>
<keyword evidence="5" id="KW-1185">Reference proteome</keyword>
<evidence type="ECO:0008006" key="6">
    <source>
        <dbReference type="Google" id="ProtNLM"/>
    </source>
</evidence>
<dbReference type="PANTHER" id="PTHR12499">
    <property type="entry name" value="OPTIC ATROPHY 3 PROTEIN OPA3"/>
    <property type="match status" value="1"/>
</dbReference>
<gene>
    <name evidence="4" type="ORF">CASFOL_032358</name>
</gene>
<dbReference type="PANTHER" id="PTHR12499:SF0">
    <property type="entry name" value="OPTIC ATROPHY 3 PROTEIN"/>
    <property type="match status" value="1"/>
</dbReference>
<evidence type="ECO:0000313" key="5">
    <source>
        <dbReference type="Proteomes" id="UP001632038"/>
    </source>
</evidence>
<comment type="caution">
    <text evidence="4">The sequence shown here is derived from an EMBL/GenBank/DDBJ whole genome shotgun (WGS) entry which is preliminary data.</text>
</comment>
<accession>A0ABD3C1V8</accession>
<proteinExistence type="inferred from homology"/>
<dbReference type="EMBL" id="JAVIJP010000054">
    <property type="protein sequence ID" value="KAL3623542.1"/>
    <property type="molecule type" value="Genomic_DNA"/>
</dbReference>
<sequence length="183" mass="20778">MPLHLYLRYIVTAALTTLSKPIVARLTTEAEIQPRFRNLLINMGQANYWISSTVRRSHGLAMDSNIPPLTDEKAVQSAASLMGVTSVVGVGGATLLYVMNKSDRREVKFEEYCIPEREKMRQEQPLAKLSYEPKLLNQELKHVNQQLAKQSDKRKLVHQEVKELKRGIEELVVLLSPKQTPEA</sequence>
<keyword evidence="2" id="KW-0175">Coiled coil</keyword>
<evidence type="ECO:0000313" key="4">
    <source>
        <dbReference type="EMBL" id="KAL3623542.1"/>
    </source>
</evidence>
<comment type="similarity">
    <text evidence="1">Belongs to the OPA3 family.</text>
</comment>
<evidence type="ECO:0000256" key="1">
    <source>
        <dbReference type="ARBA" id="ARBA00007584"/>
    </source>
</evidence>
<evidence type="ECO:0000256" key="3">
    <source>
        <dbReference type="SAM" id="Phobius"/>
    </source>
</evidence>
<name>A0ABD3C1V8_9LAMI</name>
<protein>
    <recommendedName>
        <fullName evidence="6">OPA3-like protein</fullName>
    </recommendedName>
</protein>
<feature type="transmembrane region" description="Helical" evidence="3">
    <location>
        <begin position="78"/>
        <end position="98"/>
    </location>
</feature>
<keyword evidence="3" id="KW-0472">Membrane</keyword>
<keyword evidence="3" id="KW-1133">Transmembrane helix</keyword>
<dbReference type="InterPro" id="IPR010754">
    <property type="entry name" value="OPA3-like"/>
</dbReference>
<reference evidence="5" key="1">
    <citation type="journal article" date="2024" name="IScience">
        <title>Strigolactones Initiate the Formation of Haustorium-like Structures in Castilleja.</title>
        <authorList>
            <person name="Buerger M."/>
            <person name="Peterson D."/>
            <person name="Chory J."/>
        </authorList>
    </citation>
    <scope>NUCLEOTIDE SEQUENCE [LARGE SCALE GENOMIC DNA]</scope>
</reference>
<keyword evidence="3" id="KW-0812">Transmembrane</keyword>
<dbReference type="Pfam" id="PF07047">
    <property type="entry name" value="OPA3"/>
    <property type="match status" value="1"/>
</dbReference>
<dbReference type="AlphaFoldDB" id="A0ABD3C1V8"/>